<evidence type="ECO:0000313" key="3">
    <source>
        <dbReference type="EMBL" id="QPI52245.1"/>
    </source>
</evidence>
<dbReference type="Gene3D" id="2.60.120.10">
    <property type="entry name" value="Jelly Rolls"/>
    <property type="match status" value="1"/>
</dbReference>
<feature type="chain" id="PRO_5046724940" evidence="1">
    <location>
        <begin position="35"/>
        <end position="167"/>
    </location>
</feature>
<dbReference type="Proteomes" id="UP000662888">
    <property type="component" value="Chromosome"/>
</dbReference>
<sequence length="167" mass="18118">MKITDSNTFNAFKSRAVVPVVALLTILAPAAVHAAPAGEATSIVPIAKTIPATIKTTHAPDADPGHYQVLDGTHFSYRCYVPYTLKTKEAAVEVCEIDPVKLQILGWPETEVIHLIRGKVTVTGPGGEASSYSDGDIFVLPQGFQGIWQQSDKLLKVVVRHPLFWKD</sequence>
<dbReference type="Pfam" id="PF05899">
    <property type="entry name" value="Cupin_3"/>
    <property type="match status" value="1"/>
</dbReference>
<dbReference type="InterPro" id="IPR008579">
    <property type="entry name" value="UGlyAH_Cupin_dom"/>
</dbReference>
<keyword evidence="1" id="KW-0732">Signal</keyword>
<accession>A0AA48WGE8</accession>
<gene>
    <name evidence="3" type="ORF">IV454_12620</name>
</gene>
<evidence type="ECO:0000256" key="1">
    <source>
        <dbReference type="SAM" id="SignalP"/>
    </source>
</evidence>
<evidence type="ECO:0000259" key="2">
    <source>
        <dbReference type="Pfam" id="PF05899"/>
    </source>
</evidence>
<dbReference type="InterPro" id="IPR011051">
    <property type="entry name" value="RmlC_Cupin_sf"/>
</dbReference>
<feature type="signal peptide" evidence="1">
    <location>
        <begin position="1"/>
        <end position="34"/>
    </location>
</feature>
<protein>
    <submittedName>
        <fullName evidence="3">DUF861 domain-containing protein</fullName>
    </submittedName>
</protein>
<keyword evidence="4" id="KW-1185">Reference proteome</keyword>
<organism evidence="3 4">
    <name type="scientific">Massilia antarctica</name>
    <dbReference type="NCBI Taxonomy" id="2765360"/>
    <lineage>
        <taxon>Bacteria</taxon>
        <taxon>Pseudomonadati</taxon>
        <taxon>Pseudomonadota</taxon>
        <taxon>Betaproteobacteria</taxon>
        <taxon>Burkholderiales</taxon>
        <taxon>Oxalobacteraceae</taxon>
        <taxon>Telluria group</taxon>
        <taxon>Massilia</taxon>
    </lineage>
</organism>
<proteinExistence type="predicted"/>
<dbReference type="EMBL" id="CP065053">
    <property type="protein sequence ID" value="QPI52245.1"/>
    <property type="molecule type" value="Genomic_DNA"/>
</dbReference>
<feature type="domain" description="(S)-ureidoglycine aminohydrolase cupin" evidence="2">
    <location>
        <begin position="107"/>
        <end position="152"/>
    </location>
</feature>
<dbReference type="RefSeq" id="WP_206091727.1">
    <property type="nucleotide sequence ID" value="NZ_CP065053.1"/>
</dbReference>
<evidence type="ECO:0000313" key="4">
    <source>
        <dbReference type="Proteomes" id="UP000662888"/>
    </source>
</evidence>
<name>A0AA48WGE8_9BURK</name>
<reference evidence="3 4" key="1">
    <citation type="submission" date="2020-11" db="EMBL/GenBank/DDBJ databases">
        <authorList>
            <person name="Sun Q."/>
        </authorList>
    </citation>
    <scope>NUCLEOTIDE SEQUENCE [LARGE SCALE GENOMIC DNA]</scope>
    <source>
        <strain evidence="3 4">P8398</strain>
    </source>
</reference>
<dbReference type="InterPro" id="IPR014710">
    <property type="entry name" value="RmlC-like_jellyroll"/>
</dbReference>
<dbReference type="SUPFAM" id="SSF51182">
    <property type="entry name" value="RmlC-like cupins"/>
    <property type="match status" value="1"/>
</dbReference>